<sequence>MNKQNKTINWLVAILFSTALFACERTRTVEETDATERDKDTTIVATTGETTEDKLEKLRGWMNEKADRTDTAIRDNWPQTKEELRRINQDIERNFDSLSTESKEEYRRLKQRYESWEAKQEHRQSQPLDPAKVKTWEEQLLREYKDIPTIGPSNIREAYLTFMSTVRIKKRSWTPGDWDYVDHVYGKLNERRGQIEGQISTADKLKIRTLQAEYLALEGAADTRSMLNEVNEK</sequence>
<gene>
    <name evidence="3" type="ORF">KYK27_12820</name>
</gene>
<keyword evidence="2" id="KW-0732">Signal</keyword>
<evidence type="ECO:0000313" key="3">
    <source>
        <dbReference type="EMBL" id="MBW3365936.1"/>
    </source>
</evidence>
<feature type="chain" id="PRO_5046387168" description="DUF349 domain-containing protein" evidence="2">
    <location>
        <begin position="23"/>
        <end position="233"/>
    </location>
</feature>
<keyword evidence="1" id="KW-0175">Coiled coil</keyword>
<evidence type="ECO:0000256" key="1">
    <source>
        <dbReference type="SAM" id="Coils"/>
    </source>
</evidence>
<proteinExistence type="predicted"/>
<evidence type="ECO:0008006" key="5">
    <source>
        <dbReference type="Google" id="ProtNLM"/>
    </source>
</evidence>
<feature type="signal peptide" evidence="2">
    <location>
        <begin position="1"/>
        <end position="22"/>
    </location>
</feature>
<name>A0ABS6XDH7_9BACT</name>
<protein>
    <recommendedName>
        <fullName evidence="5">DUF349 domain-containing protein</fullName>
    </recommendedName>
</protein>
<evidence type="ECO:0000313" key="4">
    <source>
        <dbReference type="Proteomes" id="UP000774935"/>
    </source>
</evidence>
<dbReference type="Proteomes" id="UP000774935">
    <property type="component" value="Unassembled WGS sequence"/>
</dbReference>
<dbReference type="EMBL" id="JAHWXQ010000003">
    <property type="protein sequence ID" value="MBW3365936.1"/>
    <property type="molecule type" value="Genomic_DNA"/>
</dbReference>
<accession>A0ABS6XDH7</accession>
<dbReference type="RefSeq" id="WP_199110440.1">
    <property type="nucleotide sequence ID" value="NZ_JAHWXQ010000003.1"/>
</dbReference>
<reference evidence="3 4" key="1">
    <citation type="submission" date="2021-07" db="EMBL/GenBank/DDBJ databases">
        <authorList>
            <person name="Kim M.K."/>
        </authorList>
    </citation>
    <scope>NUCLEOTIDE SEQUENCE [LARGE SCALE GENOMIC DNA]</scope>
    <source>
        <strain evidence="3 4">HLY7-15</strain>
    </source>
</reference>
<feature type="coiled-coil region" evidence="1">
    <location>
        <begin position="81"/>
        <end position="119"/>
    </location>
</feature>
<dbReference type="PROSITE" id="PS51257">
    <property type="entry name" value="PROKAR_LIPOPROTEIN"/>
    <property type="match status" value="1"/>
</dbReference>
<keyword evidence="4" id="KW-1185">Reference proteome</keyword>
<organism evidence="3 4">
    <name type="scientific">Pontibacter populi</name>
    <dbReference type="NCBI Taxonomy" id="890055"/>
    <lineage>
        <taxon>Bacteria</taxon>
        <taxon>Pseudomonadati</taxon>
        <taxon>Bacteroidota</taxon>
        <taxon>Cytophagia</taxon>
        <taxon>Cytophagales</taxon>
        <taxon>Hymenobacteraceae</taxon>
        <taxon>Pontibacter</taxon>
    </lineage>
</organism>
<evidence type="ECO:0000256" key="2">
    <source>
        <dbReference type="SAM" id="SignalP"/>
    </source>
</evidence>
<comment type="caution">
    <text evidence="3">The sequence shown here is derived from an EMBL/GenBank/DDBJ whole genome shotgun (WGS) entry which is preliminary data.</text>
</comment>